<comment type="caution">
    <text evidence="5">The sequence shown here is derived from an EMBL/GenBank/DDBJ whole genome shotgun (WGS) entry which is preliminary data.</text>
</comment>
<dbReference type="NCBIfam" id="TIGR00254">
    <property type="entry name" value="GGDEF"/>
    <property type="match status" value="1"/>
</dbReference>
<evidence type="ECO:0000313" key="5">
    <source>
        <dbReference type="EMBL" id="RKQ57058.1"/>
    </source>
</evidence>
<evidence type="ECO:0000256" key="1">
    <source>
        <dbReference type="PROSITE-ProRule" id="PRU00703"/>
    </source>
</evidence>
<evidence type="ECO:0000259" key="3">
    <source>
        <dbReference type="PROSITE" id="PS50887"/>
    </source>
</evidence>
<dbReference type="PROSITE" id="PS50883">
    <property type="entry name" value="EAL"/>
    <property type="match status" value="1"/>
</dbReference>
<dbReference type="InterPro" id="IPR001633">
    <property type="entry name" value="EAL_dom"/>
</dbReference>
<dbReference type="SUPFAM" id="SSF54631">
    <property type="entry name" value="CBS-domain pair"/>
    <property type="match status" value="1"/>
</dbReference>
<dbReference type="SUPFAM" id="SSF141868">
    <property type="entry name" value="EAL domain-like"/>
    <property type="match status" value="1"/>
</dbReference>
<accession>A0A495B7V0</accession>
<evidence type="ECO:0000259" key="4">
    <source>
        <dbReference type="PROSITE" id="PS51371"/>
    </source>
</evidence>
<evidence type="ECO:0000259" key="2">
    <source>
        <dbReference type="PROSITE" id="PS50883"/>
    </source>
</evidence>
<dbReference type="CDD" id="cd04598">
    <property type="entry name" value="CBS_pair_GGDEF_EAL"/>
    <property type="match status" value="1"/>
</dbReference>
<dbReference type="PANTHER" id="PTHR33121">
    <property type="entry name" value="CYCLIC DI-GMP PHOSPHODIESTERASE PDEF"/>
    <property type="match status" value="1"/>
</dbReference>
<protein>
    <submittedName>
        <fullName evidence="5">Diguanylate cyclase/phosphodiesterase</fullName>
    </submittedName>
</protein>
<dbReference type="SMART" id="SM00052">
    <property type="entry name" value="EAL"/>
    <property type="match status" value="1"/>
</dbReference>
<dbReference type="Pfam" id="PF00563">
    <property type="entry name" value="EAL"/>
    <property type="match status" value="1"/>
</dbReference>
<dbReference type="InterPro" id="IPR000160">
    <property type="entry name" value="GGDEF_dom"/>
</dbReference>
<sequence>METMLETVTISVAPGLAHQALLEQIIRQGQVQVVFQPIVQLADGELYGYEALVRGPSDSILHSPVMLFEQAARAGLSGVLDQVCIAAILRQFALRQLPGILFINVIPDTLLSADVSVEALLGLLQLNGLPPQRVVLELTETRPNAGYPVLRQVVDELRRTGLRLALDDLGEGFSNLRLWSELRPDVVKLDKYFVQNIHADPLKAQFVRSLVDMARASGALLVAEGVEQAEELRVLRELGVAMGQGYLIARPQADPALVHHYPLPRAPQHAGNRCRPVARDLLQEVPYLTTAHSCEQAYQMFAASLQRFAIPVLHERRPVGLLTRHHVLETFAKPFNRELFAKKPCMALADARPLLVSAEMDIQSLSGRVVEAEQRYLVDGFIIVEDGAYLGMGTGYDLMRLISEMQLSAARYANPLTGLPGNVPIGEEVQRLLEGERPFVVAYVDLDYFKPFNDHYGYGAGDDLIRELGRILLSQLDMTLDFVGHIGGDDFVLLLQSCNWRRQLQAIIQLFDQRVQAFFCAAARHAGGYHIADRGGQMQFFPLTSVSIGVLPVLPGRFRSHYEVAAAATQAKKMAKKQEGSSLFVEAREFPVLVRPTALAV</sequence>
<feature type="domain" description="EAL" evidence="2">
    <location>
        <begin position="15"/>
        <end position="265"/>
    </location>
</feature>
<dbReference type="SMART" id="SM00267">
    <property type="entry name" value="GGDEF"/>
    <property type="match status" value="1"/>
</dbReference>
<dbReference type="Gene3D" id="3.10.580.10">
    <property type="entry name" value="CBS-domain"/>
    <property type="match status" value="1"/>
</dbReference>
<dbReference type="InterPro" id="IPR050706">
    <property type="entry name" value="Cyclic-di-GMP_PDE-like"/>
</dbReference>
<dbReference type="Gene3D" id="3.20.20.450">
    <property type="entry name" value="EAL domain"/>
    <property type="match status" value="1"/>
</dbReference>
<reference evidence="5 6" key="1">
    <citation type="submission" date="2018-10" db="EMBL/GenBank/DDBJ databases">
        <title>Genomic Encyclopedia of Type Strains, Phase IV (KMG-IV): sequencing the most valuable type-strain genomes for metagenomic binning, comparative biology and taxonomic classification.</title>
        <authorList>
            <person name="Goeker M."/>
        </authorList>
    </citation>
    <scope>NUCLEOTIDE SEQUENCE [LARGE SCALE GENOMIC DNA]</scope>
    <source>
        <strain evidence="5 6">DSM 3303</strain>
    </source>
</reference>
<dbReference type="InterPro" id="IPR000644">
    <property type="entry name" value="CBS_dom"/>
</dbReference>
<dbReference type="AlphaFoldDB" id="A0A495B7V0"/>
<keyword evidence="1" id="KW-0129">CBS domain</keyword>
<dbReference type="PANTHER" id="PTHR33121:SF76">
    <property type="entry name" value="SIGNALING PROTEIN"/>
    <property type="match status" value="1"/>
</dbReference>
<dbReference type="Proteomes" id="UP000279384">
    <property type="component" value="Unassembled WGS sequence"/>
</dbReference>
<dbReference type="CDD" id="cd01949">
    <property type="entry name" value="GGDEF"/>
    <property type="match status" value="1"/>
</dbReference>
<dbReference type="InterPro" id="IPR043128">
    <property type="entry name" value="Rev_trsase/Diguanyl_cyclase"/>
</dbReference>
<dbReference type="InterPro" id="IPR035919">
    <property type="entry name" value="EAL_sf"/>
</dbReference>
<dbReference type="RefSeq" id="WP_120811098.1">
    <property type="nucleotide sequence ID" value="NZ_RBID01000016.1"/>
</dbReference>
<dbReference type="GO" id="GO:0071111">
    <property type="term" value="F:cyclic-guanylate-specific phosphodiesterase activity"/>
    <property type="evidence" value="ECO:0007669"/>
    <property type="project" value="InterPro"/>
</dbReference>
<dbReference type="InterPro" id="IPR029787">
    <property type="entry name" value="Nucleotide_cyclase"/>
</dbReference>
<dbReference type="SUPFAM" id="SSF55073">
    <property type="entry name" value="Nucleotide cyclase"/>
    <property type="match status" value="1"/>
</dbReference>
<evidence type="ECO:0000313" key="6">
    <source>
        <dbReference type="Proteomes" id="UP000279384"/>
    </source>
</evidence>
<dbReference type="EMBL" id="RBID01000016">
    <property type="protein sequence ID" value="RKQ57058.1"/>
    <property type="molecule type" value="Genomic_DNA"/>
</dbReference>
<dbReference type="Gene3D" id="3.30.70.270">
    <property type="match status" value="1"/>
</dbReference>
<dbReference type="PROSITE" id="PS50887">
    <property type="entry name" value="GGDEF"/>
    <property type="match status" value="1"/>
</dbReference>
<proteinExistence type="predicted"/>
<dbReference type="InterPro" id="IPR046342">
    <property type="entry name" value="CBS_dom_sf"/>
</dbReference>
<dbReference type="Pfam" id="PF00990">
    <property type="entry name" value="GGDEF"/>
    <property type="match status" value="1"/>
</dbReference>
<gene>
    <name evidence="5" type="ORF">C8E02_2515</name>
</gene>
<dbReference type="CDD" id="cd01948">
    <property type="entry name" value="EAL"/>
    <property type="match status" value="1"/>
</dbReference>
<feature type="domain" description="CBS" evidence="4">
    <location>
        <begin position="281"/>
        <end position="338"/>
    </location>
</feature>
<feature type="domain" description="GGDEF" evidence="3">
    <location>
        <begin position="437"/>
        <end position="589"/>
    </location>
</feature>
<organism evidence="5 6">
    <name type="scientific">Vogesella indigofera</name>
    <name type="common">Pseudomonas indigofera</name>
    <dbReference type="NCBI Taxonomy" id="45465"/>
    <lineage>
        <taxon>Bacteria</taxon>
        <taxon>Pseudomonadati</taxon>
        <taxon>Pseudomonadota</taxon>
        <taxon>Betaproteobacteria</taxon>
        <taxon>Neisseriales</taxon>
        <taxon>Chromobacteriaceae</taxon>
        <taxon>Vogesella</taxon>
    </lineage>
</organism>
<dbReference type="PROSITE" id="PS51371">
    <property type="entry name" value="CBS"/>
    <property type="match status" value="1"/>
</dbReference>
<name>A0A495B7V0_VOGIN</name>